<sequence length="211" mass="23397">MRRDYMKPQPRLVPKNNGGGGGGGSKVEADMNEIHNRFAKLQNKPVEEVKDPRILITGKDENGQVPTGAKVLDSFKEDKPTTSNESAPKTDQAKSITVEEIEERLAALRGVPVIRKPRLMVVDDDEEDDVEMPDEAVQLLKEAEKAAIKRKAPSSAYDNHGMQTGEENDMAENRESTTFKKILKECEDTPSVASSISSYNPLPNFAEQCRQ</sequence>
<dbReference type="WBParaSite" id="JU765_v2.g1363.t1">
    <property type="protein sequence ID" value="JU765_v2.g1363.t1"/>
    <property type="gene ID" value="JU765_v2.g1363"/>
</dbReference>
<organism evidence="1 2">
    <name type="scientific">Panagrolaimus sp. JU765</name>
    <dbReference type="NCBI Taxonomy" id="591449"/>
    <lineage>
        <taxon>Eukaryota</taxon>
        <taxon>Metazoa</taxon>
        <taxon>Ecdysozoa</taxon>
        <taxon>Nematoda</taxon>
        <taxon>Chromadorea</taxon>
        <taxon>Rhabditida</taxon>
        <taxon>Tylenchina</taxon>
        <taxon>Panagrolaimomorpha</taxon>
        <taxon>Panagrolaimoidea</taxon>
        <taxon>Panagrolaimidae</taxon>
        <taxon>Panagrolaimus</taxon>
    </lineage>
</organism>
<proteinExistence type="predicted"/>
<evidence type="ECO:0000313" key="1">
    <source>
        <dbReference type="Proteomes" id="UP000887576"/>
    </source>
</evidence>
<accession>A0AC34Q7X4</accession>
<dbReference type="Proteomes" id="UP000887576">
    <property type="component" value="Unplaced"/>
</dbReference>
<reference evidence="2" key="1">
    <citation type="submission" date="2022-11" db="UniProtKB">
        <authorList>
            <consortium name="WormBaseParasite"/>
        </authorList>
    </citation>
    <scope>IDENTIFICATION</scope>
</reference>
<evidence type="ECO:0000313" key="2">
    <source>
        <dbReference type="WBParaSite" id="JU765_v2.g1363.t1"/>
    </source>
</evidence>
<protein>
    <submittedName>
        <fullName evidence="2">Uncharacterized protein</fullName>
    </submittedName>
</protein>
<name>A0AC34Q7X4_9BILA</name>